<organism evidence="2 3">
    <name type="scientific">Thermoflavifilum aggregans</name>
    <dbReference type="NCBI Taxonomy" id="454188"/>
    <lineage>
        <taxon>Bacteria</taxon>
        <taxon>Pseudomonadati</taxon>
        <taxon>Bacteroidota</taxon>
        <taxon>Chitinophagia</taxon>
        <taxon>Chitinophagales</taxon>
        <taxon>Chitinophagaceae</taxon>
        <taxon>Thermoflavifilum</taxon>
    </lineage>
</organism>
<proteinExistence type="predicted"/>
<dbReference type="PROSITE" id="PS51273">
    <property type="entry name" value="GATASE_TYPE_1"/>
    <property type="match status" value="1"/>
</dbReference>
<name>A0A2M9CS45_9BACT</name>
<dbReference type="EMBL" id="PGFG01000001">
    <property type="protein sequence ID" value="PJJ74671.1"/>
    <property type="molecule type" value="Genomic_DNA"/>
</dbReference>
<dbReference type="OrthoDB" id="9807137at2"/>
<comment type="caution">
    <text evidence="2">The sequence shown here is derived from an EMBL/GenBank/DDBJ whole genome shotgun (WGS) entry which is preliminary data.</text>
</comment>
<sequence>MRIACIQHVPFEKPGMIETWALAHHHAFTIVHPYAGQSFPDLSEIDMLVIMGGPMGVYEENPYPWMKAEKNWTEKAIQAGKKVLGVCLGAQLIANVLGARVYPHEEKEIGWFPVYPENTNSPENPYAALFKPRLTVFHWHGDTFGLPSGAINLASSSACRHQLFTWSNHVLGLQFHLEVAKENIEQMLRAGLAEINEALARQPKASFVQQPEHILAQASLHAAACHQCLQSMLDIFTKDV</sequence>
<evidence type="ECO:0000259" key="1">
    <source>
        <dbReference type="Pfam" id="PF00117"/>
    </source>
</evidence>
<protein>
    <submittedName>
        <fullName evidence="2">GMP synthase (Glutamine-hydrolysing)</fullName>
    </submittedName>
</protein>
<keyword evidence="3" id="KW-1185">Reference proteome</keyword>
<accession>A0A2M9CS45</accession>
<dbReference type="CDD" id="cd01741">
    <property type="entry name" value="GATase1_1"/>
    <property type="match status" value="1"/>
</dbReference>
<dbReference type="PANTHER" id="PTHR42695">
    <property type="entry name" value="GLUTAMINE AMIDOTRANSFERASE YLR126C-RELATED"/>
    <property type="match status" value="1"/>
</dbReference>
<dbReference type="GO" id="GO:0005829">
    <property type="term" value="C:cytosol"/>
    <property type="evidence" value="ECO:0007669"/>
    <property type="project" value="TreeGrafter"/>
</dbReference>
<dbReference type="FunFam" id="3.40.50.880:FF:000033">
    <property type="entry name" value="Glutamine amidotransferase class-I"/>
    <property type="match status" value="1"/>
</dbReference>
<gene>
    <name evidence="2" type="ORF">BXY57_0233</name>
</gene>
<dbReference type="InterPro" id="IPR029062">
    <property type="entry name" value="Class_I_gatase-like"/>
</dbReference>
<evidence type="ECO:0000313" key="3">
    <source>
        <dbReference type="Proteomes" id="UP000230000"/>
    </source>
</evidence>
<dbReference type="PANTHER" id="PTHR42695:SF5">
    <property type="entry name" value="GLUTAMINE AMIDOTRANSFERASE YLR126C-RELATED"/>
    <property type="match status" value="1"/>
</dbReference>
<feature type="domain" description="Glutamine amidotransferase" evidence="1">
    <location>
        <begin position="41"/>
        <end position="187"/>
    </location>
</feature>
<dbReference type="Proteomes" id="UP000230000">
    <property type="component" value="Unassembled WGS sequence"/>
</dbReference>
<dbReference type="InterPro" id="IPR017926">
    <property type="entry name" value="GATASE"/>
</dbReference>
<dbReference type="InterPro" id="IPR044992">
    <property type="entry name" value="ChyE-like"/>
</dbReference>
<dbReference type="SUPFAM" id="SSF52317">
    <property type="entry name" value="Class I glutamine amidotransferase-like"/>
    <property type="match status" value="1"/>
</dbReference>
<dbReference type="Gene3D" id="3.40.50.880">
    <property type="match status" value="1"/>
</dbReference>
<reference evidence="2 3" key="1">
    <citation type="submission" date="2017-11" db="EMBL/GenBank/DDBJ databases">
        <title>Genomic Encyclopedia of Archaeal and Bacterial Type Strains, Phase II (KMG-II): From Individual Species to Whole Genera.</title>
        <authorList>
            <person name="Goeker M."/>
        </authorList>
    </citation>
    <scope>NUCLEOTIDE SEQUENCE [LARGE SCALE GENOMIC DNA]</scope>
    <source>
        <strain evidence="2 3">DSM 27268</strain>
    </source>
</reference>
<dbReference type="Pfam" id="PF00117">
    <property type="entry name" value="GATase"/>
    <property type="match status" value="1"/>
</dbReference>
<dbReference type="RefSeq" id="WP_100313375.1">
    <property type="nucleotide sequence ID" value="NZ_PGFG01000001.1"/>
</dbReference>
<dbReference type="AlphaFoldDB" id="A0A2M9CS45"/>
<evidence type="ECO:0000313" key="2">
    <source>
        <dbReference type="EMBL" id="PJJ74671.1"/>
    </source>
</evidence>